<keyword evidence="1" id="KW-0732">Signal</keyword>
<evidence type="ECO:0000256" key="1">
    <source>
        <dbReference type="ARBA" id="ARBA00022729"/>
    </source>
</evidence>
<dbReference type="PANTHER" id="PTHR13412">
    <property type="entry name" value="T-CELL IMMUNOMODULATORY PROTEIN HOMOLOG"/>
    <property type="match status" value="1"/>
</dbReference>
<dbReference type="Proteomes" id="UP000245802">
    <property type="component" value="Chromosome"/>
</dbReference>
<dbReference type="InterPro" id="IPR013517">
    <property type="entry name" value="FG-GAP"/>
</dbReference>
<dbReference type="InterPro" id="IPR025507">
    <property type="entry name" value="DUF4394"/>
</dbReference>
<dbReference type="InterPro" id="IPR038081">
    <property type="entry name" value="CalX-like_sf"/>
</dbReference>
<dbReference type="InterPro" id="IPR024881">
    <property type="entry name" value="Tip"/>
</dbReference>
<evidence type="ECO:0000313" key="7">
    <source>
        <dbReference type="EMBL" id="AWM39918.1"/>
    </source>
</evidence>
<proteinExistence type="predicted"/>
<dbReference type="PANTHER" id="PTHR13412:SF0">
    <property type="entry name" value="T-CELL IMMUNOMODULATORY PROTEIN"/>
    <property type="match status" value="1"/>
</dbReference>
<dbReference type="Gene3D" id="2.60.40.2030">
    <property type="match status" value="1"/>
</dbReference>
<dbReference type="Pfam" id="PF13517">
    <property type="entry name" value="FG-GAP_3"/>
    <property type="match status" value="2"/>
</dbReference>
<gene>
    <name evidence="7" type="ORF">C1280_24875</name>
</gene>
<feature type="region of interest" description="Disordered" evidence="5">
    <location>
        <begin position="150"/>
        <end position="170"/>
    </location>
</feature>
<dbReference type="SMART" id="SM00191">
    <property type="entry name" value="Int_alpha"/>
    <property type="match status" value="5"/>
</dbReference>
<dbReference type="OrthoDB" id="531718at2"/>
<dbReference type="Pfam" id="PF03160">
    <property type="entry name" value="Calx-beta"/>
    <property type="match status" value="1"/>
</dbReference>
<accession>A0A2Z3H2E4</accession>
<name>A0A2Z3H2E4_9BACT</name>
<organism evidence="7 8">
    <name type="scientific">Gemmata obscuriglobus</name>
    <dbReference type="NCBI Taxonomy" id="114"/>
    <lineage>
        <taxon>Bacteria</taxon>
        <taxon>Pseudomonadati</taxon>
        <taxon>Planctomycetota</taxon>
        <taxon>Planctomycetia</taxon>
        <taxon>Gemmatales</taxon>
        <taxon>Gemmataceae</taxon>
        <taxon>Gemmata</taxon>
    </lineage>
</organism>
<keyword evidence="8" id="KW-1185">Reference proteome</keyword>
<dbReference type="InterPro" id="IPR013519">
    <property type="entry name" value="Int_alpha_beta-p"/>
</dbReference>
<feature type="domain" description="Calx-beta" evidence="6">
    <location>
        <begin position="570"/>
        <end position="667"/>
    </location>
</feature>
<reference evidence="7 8" key="1">
    <citation type="submission" date="2018-01" db="EMBL/GenBank/DDBJ databases">
        <title>G. obscuriglobus.</title>
        <authorList>
            <person name="Franke J."/>
            <person name="Blomberg W."/>
            <person name="Selmecki A."/>
        </authorList>
    </citation>
    <scope>NUCLEOTIDE SEQUENCE [LARGE SCALE GENOMIC DNA]</scope>
    <source>
        <strain evidence="7 8">DSM 5831</strain>
    </source>
</reference>
<dbReference type="SUPFAM" id="SSF141072">
    <property type="entry name" value="CalX-like"/>
    <property type="match status" value="1"/>
</dbReference>
<dbReference type="KEGG" id="gog:C1280_24875"/>
<evidence type="ECO:0000259" key="6">
    <source>
        <dbReference type="SMART" id="SM00237"/>
    </source>
</evidence>
<evidence type="ECO:0000256" key="4">
    <source>
        <dbReference type="ARBA" id="ARBA00023180"/>
    </source>
</evidence>
<dbReference type="InterPro" id="IPR028994">
    <property type="entry name" value="Integrin_alpha_N"/>
</dbReference>
<dbReference type="Pfam" id="PF14339">
    <property type="entry name" value="DUF4394"/>
    <property type="match status" value="2"/>
</dbReference>
<dbReference type="SMART" id="SM00237">
    <property type="entry name" value="Calx_beta"/>
    <property type="match status" value="1"/>
</dbReference>
<evidence type="ECO:0000256" key="3">
    <source>
        <dbReference type="ARBA" id="ARBA00022837"/>
    </source>
</evidence>
<dbReference type="InterPro" id="IPR003644">
    <property type="entry name" value="Calx_beta"/>
</dbReference>
<dbReference type="Pfam" id="PF01839">
    <property type="entry name" value="FG-GAP"/>
    <property type="match status" value="1"/>
</dbReference>
<evidence type="ECO:0000256" key="5">
    <source>
        <dbReference type="SAM" id="MobiDB-lite"/>
    </source>
</evidence>
<dbReference type="EMBL" id="CP025958">
    <property type="protein sequence ID" value="AWM39918.1"/>
    <property type="molecule type" value="Genomic_DNA"/>
</dbReference>
<dbReference type="SUPFAM" id="SSF69318">
    <property type="entry name" value="Integrin alpha N-terminal domain"/>
    <property type="match status" value="1"/>
</dbReference>
<keyword evidence="3" id="KW-0106">Calcium</keyword>
<dbReference type="GO" id="GO:0007154">
    <property type="term" value="P:cell communication"/>
    <property type="evidence" value="ECO:0007669"/>
    <property type="project" value="InterPro"/>
</dbReference>
<protein>
    <recommendedName>
        <fullName evidence="6">Calx-beta domain-containing protein</fullName>
    </recommendedName>
</protein>
<evidence type="ECO:0000256" key="2">
    <source>
        <dbReference type="ARBA" id="ARBA00022737"/>
    </source>
</evidence>
<evidence type="ECO:0000313" key="8">
    <source>
        <dbReference type="Proteomes" id="UP000245802"/>
    </source>
</evidence>
<keyword evidence="2" id="KW-0677">Repeat</keyword>
<dbReference type="AlphaFoldDB" id="A0A2Z3H2E4"/>
<dbReference type="GO" id="GO:0016020">
    <property type="term" value="C:membrane"/>
    <property type="evidence" value="ECO:0007669"/>
    <property type="project" value="InterPro"/>
</dbReference>
<keyword evidence="4" id="KW-0325">Glycoprotein</keyword>
<dbReference type="RefSeq" id="WP_109571212.1">
    <property type="nucleotide sequence ID" value="NZ_CP025958.1"/>
</dbReference>
<sequence length="974" mass="96099">MRHTLRTPNVVRLNCESLEDRTTPATAFALSGTSLLSFDTAAPTVTQTTAITGVTGSETLVGIDFRPQNGLLYGLGVNAAADTATLYAISTRTGVATAVGTAGSIAFTTDGTTVVDLPDPATVGYGFDFNPAADRVRVVAGSLNFRADPNTGAGVDTDNNAGNGINPDGPVNTGTTSVDAAGYTNNQPNNGSITTLYTLDATSNSLFIQNPPNAGTQVSVQTITLGGSTLDFTAVNGFDIPAGVNAPSSNAAVTAGSAFAVLNDGSTTGLYSIDLVNGQATLIGNVGTGATAVQGLAIQSDQGGFPAIALSDDGASLLRFNTASPGTVTTQAISTGSLAANEVLVGIDFRPATGQLYGLGVNATADTATLYLIDPQTGALTAVGTPSSITFSGVDLPPATAGYGLDFNPTVDRLRVTTGSGLNFRVNPNTGAPAAATVDGAIIGLPAGSTGVSATAYTNSFGQPLSGGVTTQYTLDAASDSLFIQNPPNNGTQTARIPITVGGAPIDFTDVNGFDIPAGVRVGTSNTAVTSGTGYAALTVNGVTRLYAINLVTGEATSLGSVGAGATALAGLTLAAAPAGTISFGLTTFSATEGGAAVVTLFRSGGSSGEVTVTVTVTGGTATAGTDFASGPYTVTFPDGATAATLTIPFTDDTLAEGLETVTLALSAPTGGAVLGALTTATLSVNDNDTAGAGSVAAGPVVVITRADGTSTTVTPFAGFQGRVTTASGDVNGDGVNDVVVGAGVNGHVKVLDGSTGAEVRSFFPFAGFTGGVYVAAGDINNDGFDDVIVGATINGHVKVFDGKTGAEVRSFLAYPGFPGEVRVSSGDINNDGFDDIITGAGANGHVKVFSGATGAEIRSFLAFPGFTGGVNVASGDVDKDGTDDLVVGADANGHVRVFSGATGAEIRSFLAFPGFAGAARVGARDVNGDGAADLLVGAGPGGSGRLRTFNGVTLALLSEVALSDPLNLGVFVG</sequence>
<dbReference type="Gene3D" id="2.130.10.130">
    <property type="entry name" value="Integrin alpha, N-terminal"/>
    <property type="match status" value="2"/>
</dbReference>